<comment type="caution">
    <text evidence="1">The sequence shown here is derived from an EMBL/GenBank/DDBJ whole genome shotgun (WGS) entry which is preliminary data.</text>
</comment>
<proteinExistence type="predicted"/>
<accession>A0A0F9BZZ7</accession>
<reference evidence="1" key="1">
    <citation type="journal article" date="2015" name="Nature">
        <title>Complex archaea that bridge the gap between prokaryotes and eukaryotes.</title>
        <authorList>
            <person name="Spang A."/>
            <person name="Saw J.H."/>
            <person name="Jorgensen S.L."/>
            <person name="Zaremba-Niedzwiedzka K."/>
            <person name="Martijn J."/>
            <person name="Lind A.E."/>
            <person name="van Eijk R."/>
            <person name="Schleper C."/>
            <person name="Guy L."/>
            <person name="Ettema T.J."/>
        </authorList>
    </citation>
    <scope>NUCLEOTIDE SEQUENCE</scope>
</reference>
<organism evidence="1">
    <name type="scientific">marine sediment metagenome</name>
    <dbReference type="NCBI Taxonomy" id="412755"/>
    <lineage>
        <taxon>unclassified sequences</taxon>
        <taxon>metagenomes</taxon>
        <taxon>ecological metagenomes</taxon>
    </lineage>
</organism>
<dbReference type="AlphaFoldDB" id="A0A0F9BZZ7"/>
<protein>
    <submittedName>
        <fullName evidence="1">Uncharacterized protein</fullName>
    </submittedName>
</protein>
<sequence length="81" mass="9768">MADKNFTVKHEDRETIVIIPDTGDAQEMQYLEEAEREKTLNQLKRKAPREKSNISHEDRAEAIKEWRDHLERKKKGTRRFF</sequence>
<name>A0A0F9BZZ7_9ZZZZ</name>
<gene>
    <name evidence="1" type="ORF">LCGC14_2668130</name>
</gene>
<evidence type="ECO:0000313" key="1">
    <source>
        <dbReference type="EMBL" id="KKK95904.1"/>
    </source>
</evidence>
<dbReference type="EMBL" id="LAZR01046708">
    <property type="protein sequence ID" value="KKK95904.1"/>
    <property type="molecule type" value="Genomic_DNA"/>
</dbReference>